<proteinExistence type="predicted"/>
<comment type="caution">
    <text evidence="2">The sequence shown here is derived from an EMBL/GenBank/DDBJ whole genome shotgun (WGS) entry which is preliminary data.</text>
</comment>
<dbReference type="NCBIfam" id="TIGR01897">
    <property type="entry name" value="cas_MJ1666"/>
    <property type="match status" value="1"/>
</dbReference>
<feature type="domain" description="CRISPR system endoribonuclease Csx1 CARF" evidence="1">
    <location>
        <begin position="29"/>
        <end position="220"/>
    </location>
</feature>
<dbReference type="EMBL" id="DSEU01000017">
    <property type="protein sequence ID" value="HEM66493.1"/>
    <property type="molecule type" value="Genomic_DNA"/>
</dbReference>
<evidence type="ECO:0000313" key="2">
    <source>
        <dbReference type="EMBL" id="HEM66493.1"/>
    </source>
</evidence>
<dbReference type="InterPro" id="IPR052875">
    <property type="entry name" value="CRISPR_assoc_ribonuclease"/>
</dbReference>
<organism evidence="2">
    <name type="scientific">Ignisphaera aggregans</name>
    <dbReference type="NCBI Taxonomy" id="334771"/>
    <lineage>
        <taxon>Archaea</taxon>
        <taxon>Thermoproteota</taxon>
        <taxon>Thermoprotei</taxon>
        <taxon>Desulfurococcales</taxon>
        <taxon>Desulfurococcaceae</taxon>
        <taxon>Ignisphaera</taxon>
    </lineage>
</organism>
<dbReference type="Gene3D" id="3.40.50.10640">
    <property type="entry name" value="SSO1389-like"/>
    <property type="match status" value="1"/>
</dbReference>
<protein>
    <submittedName>
        <fullName evidence="2">TIGR01897 family CRISPR-associated protein</fullName>
    </submittedName>
</protein>
<sequence length="517" mass="58220">MHVLISVMGMPWSRYPEGLKLSALLDEDVGQYSRWSRVSYVIDDYSQRSLTTVPVLYNYIASRYRAPPEKTVVIVQDTAVVKVSGISGDYSSLLSVVEEVYREFLEDQGVGKGLEVFVAPGVGKFKNMLLSRGKEVPIVVDVCGSLADFQQVVVLQLAQTLLKIVDGISVGEELVAHLDLSHGVNYVPVLTRAILLELLSIVASYSTAKSVVMRVYNSEPVMRDVPKDFYTIHVVEEVRLKSDGKYSSPPLLEGVEGRVRLFIANRVCCPREQRSTVGKAASKASEELAKELGLNPVDMVNAFAGSLLNGLPLLALEAMPSVSLERFVSSVLELYKQFVKVSRTEQDQQIKIRVVKSVELTEQVKALAKILLAKELVSRLIREGYDYEHGVKLDTIGKATELLYSWSERLKITISYDYGWIRNKIEEKLQGNVLWTRLVDVIEPEKSDKCAEELKHVNERNFERNFLQHSGLQDCVTEVMAEDKRVYRIRYAKSVVEDLELRKKIYEFASKGLVKVC</sequence>
<dbReference type="SUPFAM" id="SSF160980">
    <property type="entry name" value="SSO1389-like"/>
    <property type="match status" value="1"/>
</dbReference>
<dbReference type="InterPro" id="IPR010171">
    <property type="entry name" value="CRISPR_Csx1"/>
</dbReference>
<reference evidence="2" key="1">
    <citation type="journal article" date="2020" name="mSystems">
        <title>Genome- and Community-Level Interaction Insights into Carbon Utilization and Element Cycling Functions of Hydrothermarchaeota in Hydrothermal Sediment.</title>
        <authorList>
            <person name="Zhou Z."/>
            <person name="Liu Y."/>
            <person name="Xu W."/>
            <person name="Pan J."/>
            <person name="Luo Z.H."/>
            <person name="Li M."/>
        </authorList>
    </citation>
    <scope>NUCLEOTIDE SEQUENCE [LARGE SCALE GENOMIC DNA]</scope>
    <source>
        <strain evidence="2">SpSt-125</strain>
    </source>
</reference>
<dbReference type="AlphaFoldDB" id="A0A7J2U2L4"/>
<evidence type="ECO:0000259" key="1">
    <source>
        <dbReference type="Pfam" id="PF22230"/>
    </source>
</evidence>
<dbReference type="PANTHER" id="PTHR37169">
    <property type="entry name" value="CRISPR SYSTEM ENDORIBONUCLEASE CSX1-RELATED"/>
    <property type="match status" value="1"/>
</dbReference>
<accession>A0A7J2U2L4</accession>
<dbReference type="InterPro" id="IPR053857">
    <property type="entry name" value="Csx1_CARF"/>
</dbReference>
<dbReference type="Pfam" id="PF22230">
    <property type="entry name" value="Csx1_CARF"/>
    <property type="match status" value="1"/>
</dbReference>
<dbReference type="PANTHER" id="PTHR37169:SF1">
    <property type="entry name" value="CRISPR SYSTEM ENDORIBONUCLEASE CSX1"/>
    <property type="match status" value="1"/>
</dbReference>
<gene>
    <name evidence="2" type="ORF">ENO26_02825</name>
</gene>
<name>A0A7J2U2L4_9CREN</name>